<protein>
    <submittedName>
        <fullName evidence="4">Uncharacterized protein</fullName>
    </submittedName>
</protein>
<evidence type="ECO:0000313" key="4">
    <source>
        <dbReference type="EMBL" id="RGI95452.1"/>
    </source>
</evidence>
<feature type="compositionally biased region" description="Basic and acidic residues" evidence="1">
    <location>
        <begin position="67"/>
        <end position="77"/>
    </location>
</feature>
<dbReference type="Proteomes" id="UP001055091">
    <property type="component" value="Unassembled WGS sequence"/>
</dbReference>
<proteinExistence type="predicted"/>
<dbReference type="Pfam" id="PF20187">
    <property type="entry name" value="DUF6550"/>
    <property type="match status" value="1"/>
</dbReference>
<keyword evidence="2" id="KW-0812">Transmembrane</keyword>
<gene>
    <name evidence="3" type="ORF">CE91St55_05290</name>
    <name evidence="4" type="ORF">DXD79_32115</name>
</gene>
<sequence length="187" mass="19750">MKKGKQNHSNIIAVTALSLLCVGILGGAFLLNRSPEPVFEPAASEPAAETVTWSEPETKPAAASLPKETEAPTRELLEGTPDDEIQVVESEGDEVEIALTPPVTKPAREIPETQSQPAKSCPDKPTQAPTEAAPDTEGQEAAAPSADSNEHEGQVYDPVFGWTTPGAPQADILDNDGDVNKQIGYIE</sequence>
<reference evidence="4 5" key="1">
    <citation type="submission" date="2018-08" db="EMBL/GenBank/DDBJ databases">
        <title>A genome reference for cultivated species of the human gut microbiota.</title>
        <authorList>
            <person name="Zou Y."/>
            <person name="Xue W."/>
            <person name="Luo G."/>
        </authorList>
    </citation>
    <scope>NUCLEOTIDE SEQUENCE [LARGE SCALE GENOMIC DNA]</scope>
    <source>
        <strain evidence="4 5">TM09-12</strain>
    </source>
</reference>
<dbReference type="EMBL" id="QSON01000031">
    <property type="protein sequence ID" value="RGI95452.1"/>
    <property type="molecule type" value="Genomic_DNA"/>
</dbReference>
<evidence type="ECO:0000313" key="3">
    <source>
        <dbReference type="EMBL" id="GKG98547.1"/>
    </source>
</evidence>
<dbReference type="AlphaFoldDB" id="A0A374NX87"/>
<dbReference type="InterPro" id="IPR046680">
    <property type="entry name" value="DUF6550"/>
</dbReference>
<evidence type="ECO:0000256" key="2">
    <source>
        <dbReference type="SAM" id="Phobius"/>
    </source>
</evidence>
<keyword evidence="2" id="KW-0472">Membrane</keyword>
<feature type="compositionally biased region" description="Acidic residues" evidence="1">
    <location>
        <begin position="80"/>
        <end position="96"/>
    </location>
</feature>
<evidence type="ECO:0000313" key="5">
    <source>
        <dbReference type="Proteomes" id="UP000263014"/>
    </source>
</evidence>
<reference evidence="3" key="2">
    <citation type="submission" date="2022-01" db="EMBL/GenBank/DDBJ databases">
        <title>Novel bile acid biosynthetic pathways are enriched in the microbiome of centenarians.</title>
        <authorList>
            <person name="Sato Y."/>
            <person name="Atarashi K."/>
            <person name="Plichta R.D."/>
            <person name="Arai Y."/>
            <person name="Sasajima S."/>
            <person name="Kearney M.S."/>
            <person name="Suda W."/>
            <person name="Takeshita K."/>
            <person name="Sasaki T."/>
            <person name="Okamoto S."/>
            <person name="Skelly N.A."/>
            <person name="Okamura Y."/>
            <person name="Vlamakis H."/>
            <person name="Li Y."/>
            <person name="Tanoue T."/>
            <person name="Takei H."/>
            <person name="Nittono H."/>
            <person name="Narushima S."/>
            <person name="Irie J."/>
            <person name="Itoh H."/>
            <person name="Moriya K."/>
            <person name="Sugiura Y."/>
            <person name="Suematsu M."/>
            <person name="Moritoki N."/>
            <person name="Shibata S."/>
            <person name="Littman R.D."/>
            <person name="Fischbach A.M."/>
            <person name="Uwamino Y."/>
            <person name="Inoue T."/>
            <person name="Honda A."/>
            <person name="Hattori M."/>
            <person name="Murai T."/>
            <person name="Xavier J.R."/>
            <person name="Hirose N."/>
            <person name="Honda K."/>
        </authorList>
    </citation>
    <scope>NUCLEOTIDE SEQUENCE</scope>
    <source>
        <strain evidence="3">CE91-St55</strain>
    </source>
</reference>
<feature type="transmembrane region" description="Helical" evidence="2">
    <location>
        <begin position="12"/>
        <end position="31"/>
    </location>
</feature>
<accession>A0A374NX87</accession>
<dbReference type="EMBL" id="BQNJ01000001">
    <property type="protein sequence ID" value="GKG98547.1"/>
    <property type="molecule type" value="Genomic_DNA"/>
</dbReference>
<comment type="caution">
    <text evidence="4">The sequence shown here is derived from an EMBL/GenBank/DDBJ whole genome shotgun (WGS) entry which is preliminary data.</text>
</comment>
<evidence type="ECO:0000256" key="1">
    <source>
        <dbReference type="SAM" id="MobiDB-lite"/>
    </source>
</evidence>
<dbReference type="Proteomes" id="UP000263014">
    <property type="component" value="Unassembled WGS sequence"/>
</dbReference>
<name>A0A374NX87_9FIRM</name>
<dbReference type="RefSeq" id="WP_117624314.1">
    <property type="nucleotide sequence ID" value="NZ_BQNJ01000001.1"/>
</dbReference>
<keyword evidence="2" id="KW-1133">Transmembrane helix</keyword>
<organism evidence="4 5">
    <name type="scientific">Hungatella hathewayi</name>
    <dbReference type="NCBI Taxonomy" id="154046"/>
    <lineage>
        <taxon>Bacteria</taxon>
        <taxon>Bacillati</taxon>
        <taxon>Bacillota</taxon>
        <taxon>Clostridia</taxon>
        <taxon>Lachnospirales</taxon>
        <taxon>Lachnospiraceae</taxon>
        <taxon>Hungatella</taxon>
    </lineage>
</organism>
<feature type="region of interest" description="Disordered" evidence="1">
    <location>
        <begin position="38"/>
        <end position="187"/>
    </location>
</feature>